<dbReference type="InterPro" id="IPR032694">
    <property type="entry name" value="CopC/D"/>
</dbReference>
<evidence type="ECO:0000313" key="9">
    <source>
        <dbReference type="Proteomes" id="UP001595772"/>
    </source>
</evidence>
<dbReference type="PANTHER" id="PTHR34820:SF4">
    <property type="entry name" value="INNER MEMBRANE PROTEIN YEBZ"/>
    <property type="match status" value="1"/>
</dbReference>
<keyword evidence="3 6" id="KW-0812">Transmembrane</keyword>
<accession>A0ABV8H0F5</accession>
<evidence type="ECO:0000256" key="5">
    <source>
        <dbReference type="ARBA" id="ARBA00023136"/>
    </source>
</evidence>
<evidence type="ECO:0000256" key="2">
    <source>
        <dbReference type="ARBA" id="ARBA00022475"/>
    </source>
</evidence>
<dbReference type="Pfam" id="PF05425">
    <property type="entry name" value="CopD"/>
    <property type="match status" value="1"/>
</dbReference>
<feature type="transmembrane region" description="Helical" evidence="6">
    <location>
        <begin position="143"/>
        <end position="167"/>
    </location>
</feature>
<evidence type="ECO:0000259" key="7">
    <source>
        <dbReference type="Pfam" id="PF05425"/>
    </source>
</evidence>
<keyword evidence="4 6" id="KW-1133">Transmembrane helix</keyword>
<feature type="transmembrane region" description="Helical" evidence="6">
    <location>
        <begin position="343"/>
        <end position="360"/>
    </location>
</feature>
<comment type="subcellular location">
    <subcellularLocation>
        <location evidence="1">Cell membrane</location>
        <topology evidence="1">Multi-pass membrane protein</topology>
    </subcellularLocation>
</comment>
<proteinExistence type="predicted"/>
<feature type="transmembrane region" description="Helical" evidence="6">
    <location>
        <begin position="221"/>
        <end position="240"/>
    </location>
</feature>
<keyword evidence="9" id="KW-1185">Reference proteome</keyword>
<name>A0ABV8H0F5_9BACI</name>
<feature type="transmembrane region" description="Helical" evidence="6">
    <location>
        <begin position="312"/>
        <end position="336"/>
    </location>
</feature>
<dbReference type="InterPro" id="IPR008457">
    <property type="entry name" value="Cu-R_CopD_dom"/>
</dbReference>
<feature type="transmembrane region" description="Helical" evidence="6">
    <location>
        <begin position="261"/>
        <end position="278"/>
    </location>
</feature>
<feature type="transmembrane region" description="Helical" evidence="6">
    <location>
        <begin position="86"/>
        <end position="105"/>
    </location>
</feature>
<evidence type="ECO:0000256" key="4">
    <source>
        <dbReference type="ARBA" id="ARBA00022989"/>
    </source>
</evidence>
<keyword evidence="5 6" id="KW-0472">Membrane</keyword>
<dbReference type="Proteomes" id="UP001595772">
    <property type="component" value="Unassembled WGS sequence"/>
</dbReference>
<feature type="domain" description="Copper resistance protein D" evidence="7">
    <location>
        <begin position="176"/>
        <end position="273"/>
    </location>
</feature>
<dbReference type="RefSeq" id="WP_379496275.1">
    <property type="nucleotide sequence ID" value="NZ_JBHSAO010000006.1"/>
</dbReference>
<feature type="transmembrane region" description="Helical" evidence="6">
    <location>
        <begin position="112"/>
        <end position="131"/>
    </location>
</feature>
<feature type="transmembrane region" description="Helical" evidence="6">
    <location>
        <begin position="40"/>
        <end position="66"/>
    </location>
</feature>
<dbReference type="PANTHER" id="PTHR34820">
    <property type="entry name" value="INNER MEMBRANE PROTEIN YEBZ"/>
    <property type="match status" value="1"/>
</dbReference>
<evidence type="ECO:0000256" key="6">
    <source>
        <dbReference type="SAM" id="Phobius"/>
    </source>
</evidence>
<dbReference type="EMBL" id="JBHSAO010000006">
    <property type="protein sequence ID" value="MFC4023776.1"/>
    <property type="molecule type" value="Genomic_DNA"/>
</dbReference>
<protein>
    <submittedName>
        <fullName evidence="8">Copper resistance D family protein</fullName>
    </submittedName>
</protein>
<evidence type="ECO:0000256" key="3">
    <source>
        <dbReference type="ARBA" id="ARBA00022692"/>
    </source>
</evidence>
<organism evidence="8 9">
    <name type="scientific">Oceanobacillus longus</name>
    <dbReference type="NCBI Taxonomy" id="930120"/>
    <lineage>
        <taxon>Bacteria</taxon>
        <taxon>Bacillati</taxon>
        <taxon>Bacillota</taxon>
        <taxon>Bacilli</taxon>
        <taxon>Bacillales</taxon>
        <taxon>Bacillaceae</taxon>
        <taxon>Oceanobacillus</taxon>
    </lineage>
</organism>
<evidence type="ECO:0000256" key="1">
    <source>
        <dbReference type="ARBA" id="ARBA00004651"/>
    </source>
</evidence>
<comment type="caution">
    <text evidence="8">The sequence shown here is derived from an EMBL/GenBank/DDBJ whole genome shotgun (WGS) entry which is preliminary data.</text>
</comment>
<reference evidence="9" key="1">
    <citation type="journal article" date="2019" name="Int. J. Syst. Evol. Microbiol.">
        <title>The Global Catalogue of Microorganisms (GCM) 10K type strain sequencing project: providing services to taxonomists for standard genome sequencing and annotation.</title>
        <authorList>
            <consortium name="The Broad Institute Genomics Platform"/>
            <consortium name="The Broad Institute Genome Sequencing Center for Infectious Disease"/>
            <person name="Wu L."/>
            <person name="Ma J."/>
        </authorList>
    </citation>
    <scope>NUCLEOTIDE SEQUENCE [LARGE SCALE GENOMIC DNA]</scope>
    <source>
        <strain evidence="9">IBRC-M 10703</strain>
    </source>
</reference>
<evidence type="ECO:0000313" key="8">
    <source>
        <dbReference type="EMBL" id="MFC4023776.1"/>
    </source>
</evidence>
<feature type="transmembrane region" description="Helical" evidence="6">
    <location>
        <begin position="6"/>
        <end position="28"/>
    </location>
</feature>
<sequence length="368" mass="40958">MFFLSIISETLLYICFALLIATYIFSLVPNNRKPNLIVPTNVLLFAIAGIALSSFMPVLQLVLYLYEDYGLGSAFESVLLTFKVGNAWVYTFILSIILGLFITLTDGRKHKAYSLAGLTIVFLLVIGVALSSHASSISPIAGFAIHMMHFLAVTVWVGLLFVVSWFSKNTANWMNFLKWFHVTALSCFILTIISGLLLMNVTNEWNSYTDAWMVSYGQSLLIKHLLIIPLIGYALINGILLKKRLKQQSDFDPRPWTKIEFLVVLLIFAVTGAMSQQSPPTNLESLISYEGISSLFTLFYNGPVHPELGVELMWNGSSILFGVLAIIFLGISIASFSEKMSPAFSFIMSLFVVICGYLAFMQSVQVIN</sequence>
<feature type="transmembrane region" description="Helical" evidence="6">
    <location>
        <begin position="179"/>
        <end position="201"/>
    </location>
</feature>
<keyword evidence="2" id="KW-1003">Cell membrane</keyword>
<gene>
    <name evidence="8" type="ORF">ACFOUV_08220</name>
</gene>